<evidence type="ECO:0000313" key="2">
    <source>
        <dbReference type="Ensembl" id="ENSEBUP00000021668.1"/>
    </source>
</evidence>
<keyword evidence="3" id="KW-1185">Reference proteome</keyword>
<protein>
    <recommendedName>
        <fullName evidence="1">L-type lectin-like domain-containing protein</fullName>
    </recommendedName>
</protein>
<dbReference type="PROSITE" id="PS51328">
    <property type="entry name" value="L_LECTIN_LIKE"/>
    <property type="match status" value="1"/>
</dbReference>
<dbReference type="Pfam" id="PF03388">
    <property type="entry name" value="Lectin_leg-like"/>
    <property type="match status" value="1"/>
</dbReference>
<evidence type="ECO:0000259" key="1">
    <source>
        <dbReference type="PROSITE" id="PS51328"/>
    </source>
</evidence>
<name>A0A8C4QYW1_EPTBU</name>
<feature type="domain" description="L-type lectin-like" evidence="1">
    <location>
        <begin position="1"/>
        <end position="65"/>
    </location>
</feature>
<reference evidence="2" key="2">
    <citation type="submission" date="2025-09" db="UniProtKB">
        <authorList>
            <consortium name="Ensembl"/>
        </authorList>
    </citation>
    <scope>IDENTIFICATION</scope>
</reference>
<dbReference type="Proteomes" id="UP000694388">
    <property type="component" value="Unplaced"/>
</dbReference>
<sequence length="65" mass="7468">MVHVRGHAHAFLWSPAGSSERALWDIIGSTMVTSQQVRLTPDQQSKQGAIWNRVVRLMQMRHDRT</sequence>
<dbReference type="AlphaFoldDB" id="A0A8C4QYW1"/>
<dbReference type="SUPFAM" id="SSF49899">
    <property type="entry name" value="Concanavalin A-like lectins/glucanases"/>
    <property type="match status" value="1"/>
</dbReference>
<dbReference type="InterPro" id="IPR005052">
    <property type="entry name" value="Lectin_leg"/>
</dbReference>
<dbReference type="Ensembl" id="ENSEBUT00000022244.1">
    <property type="protein sequence ID" value="ENSEBUP00000021668.1"/>
    <property type="gene ID" value="ENSEBUG00000013375.1"/>
</dbReference>
<dbReference type="InterPro" id="IPR013320">
    <property type="entry name" value="ConA-like_dom_sf"/>
</dbReference>
<accession>A0A8C4QYW1</accession>
<dbReference type="GO" id="GO:0016020">
    <property type="term" value="C:membrane"/>
    <property type="evidence" value="ECO:0007669"/>
    <property type="project" value="InterPro"/>
</dbReference>
<reference evidence="2" key="1">
    <citation type="submission" date="2025-08" db="UniProtKB">
        <authorList>
            <consortium name="Ensembl"/>
        </authorList>
    </citation>
    <scope>IDENTIFICATION</scope>
</reference>
<organism evidence="2 3">
    <name type="scientific">Eptatretus burgeri</name>
    <name type="common">Inshore hagfish</name>
    <dbReference type="NCBI Taxonomy" id="7764"/>
    <lineage>
        <taxon>Eukaryota</taxon>
        <taxon>Metazoa</taxon>
        <taxon>Chordata</taxon>
        <taxon>Craniata</taxon>
        <taxon>Vertebrata</taxon>
        <taxon>Cyclostomata</taxon>
        <taxon>Myxini</taxon>
        <taxon>Myxiniformes</taxon>
        <taxon>Myxinidae</taxon>
        <taxon>Eptatretinae</taxon>
        <taxon>Eptatretus</taxon>
    </lineage>
</organism>
<dbReference type="Gene3D" id="2.60.120.200">
    <property type="match status" value="1"/>
</dbReference>
<evidence type="ECO:0000313" key="3">
    <source>
        <dbReference type="Proteomes" id="UP000694388"/>
    </source>
</evidence>
<proteinExistence type="predicted"/>